<sequence>MRAFRKDFIREITKNKGRFLSVFFIVLLGAAFFSGIRSAEGDMKVSADRYYDEVNYMNLRVLGTLGLTDDDLADIAKTDGVKAVYGGKTVEVLHDIGESEQVVKLIALTDGVNEPRVVEGRMPEKEDEILVDTQFLKSSGCEIGDQVTFTSGTEDPLSDSLTGDTFTIVGSATLPYYMDLNRGTGSIGNGSINSFALLLPETFTSDLYTEIYVQADGAQEEASYSDAYDETVKAVQTKIEALEDAACDRRYTAVKTEGQEKIDDAKQQVADAEQKLADAKTELDDGAQQLADAKVTIADKEQELLDGEQTLKDKEQELLDGKQTIAEKEQELLDGKQTIADKEQELLSAKATIADKEQELASGKATLKDKEAELASGKATLEAKAAELESGKAELNQKADELASGKTTLEAKAKELSDGKAQLAEKETELASGKKELEEKMTQLSAAKTELTRKQTELNTAKEQLSEKETELNIAKEQLSAAREELDNKKAETAAGRTQYEAQKAAYEEQKSQYETAKDQLAQISRQLPMVEAAQTEVTGQIEVIEAQLDGLTEEDEAYVSLLEQKTALEAKQTELAQQLFTMQEQKTFLEQNIAAFEAASADAEARLAAAEAQITDAESQLAAADAQLTEKEQECAAGEAQIASAKEELESGEAQITEALAQLQDGEAQAEAYQKQIEDGEAQLASAKAAIADGEAQIETNRSKLKDGETQLAAARAQLADGEQQIASYRQTIQSGEAQLAAAKQTISSGESQLADAKQTIADGETQLAEAKQTIADGESQLAEAKQTIADGETQLADAKQEIADGKISLADAKQEIADKEKELEDGKAEYEKAKADAEPEIADAKQEIADGEKTLADLKKPTWYVWGRNKVTSTESFGQDAGRISNIGKFFPVIFFLVAALVSLTTMTRMIEEQRQQIGTLKALGYSDGVIAFKYFAYAMLSTVSGALAGVVVGEKILPWVIMNAYGMLYTGLPYYMTPLNWEQGGLAILASAACTGVATIAACYKELAAGPAELMRPEAPKNGKRIFLERIGVLWKHLNFTQKSTVRNLVRYKKRFFMTVIGIGGCMGLILVGFGLQDSITAIAKNQFVSLFTYQANAVLNSDVDESEKEALQTDLENYSGIDELLEMYCQNIELQTDKKTVDAVLEVPKELTNFNDFYAFRDRKSGEVYEFPTDGGAAISEKTATMLGVKAGDTVQLKKGDDIVDVKISIIVENYVRHYLYLAPDLYEELFGGAPDYNQLLMKYQDTSSNYETALGEKIMTYDGVAAISFTSDLIDQIDNMLRSLDIVIVVLIVSAGLLAFVVLYNLNNINITERQRELATLKVLGFFDGEVASYVYRENMVLTLFGVIAGMGIGTFLHHCVIQTVEVDLMMFGRNVFPRSYGWSALITLAFALFVNFMMFYRLRKIDMIESLKSVE</sequence>
<feature type="transmembrane region" description="Helical" evidence="8">
    <location>
        <begin position="1291"/>
        <end position="1311"/>
    </location>
</feature>
<evidence type="ECO:0000256" key="8">
    <source>
        <dbReference type="SAM" id="Phobius"/>
    </source>
</evidence>
<feature type="region of interest" description="Disordered" evidence="7">
    <location>
        <begin position="413"/>
        <end position="433"/>
    </location>
</feature>
<keyword evidence="3 8" id="KW-0812">Transmembrane</keyword>
<feature type="transmembrane region" description="Helical" evidence="8">
    <location>
        <begin position="1386"/>
        <end position="1408"/>
    </location>
</feature>
<evidence type="ECO:0000256" key="2">
    <source>
        <dbReference type="ARBA" id="ARBA00022475"/>
    </source>
</evidence>
<accession>A0A173Y2J3</accession>
<dbReference type="InterPro" id="IPR038766">
    <property type="entry name" value="Membrane_comp_ABC_pdt"/>
</dbReference>
<proteinExistence type="predicted"/>
<dbReference type="Proteomes" id="UP000095706">
    <property type="component" value="Unassembled WGS sequence"/>
</dbReference>
<feature type="domain" description="ABC3 transporter permease C-terminal" evidence="9">
    <location>
        <begin position="1295"/>
        <end position="1412"/>
    </location>
</feature>
<keyword evidence="6" id="KW-0175">Coiled coil</keyword>
<evidence type="ECO:0000256" key="6">
    <source>
        <dbReference type="SAM" id="Coils"/>
    </source>
</evidence>
<organism evidence="10 11">
    <name type="scientific">Fusicatenibacter saccharivorans</name>
    <dbReference type="NCBI Taxonomy" id="1150298"/>
    <lineage>
        <taxon>Bacteria</taxon>
        <taxon>Bacillati</taxon>
        <taxon>Bacillota</taxon>
        <taxon>Clostridia</taxon>
        <taxon>Lachnospirales</taxon>
        <taxon>Lachnospiraceae</taxon>
        <taxon>Fusicatenibacter</taxon>
    </lineage>
</organism>
<evidence type="ECO:0000256" key="7">
    <source>
        <dbReference type="SAM" id="MobiDB-lite"/>
    </source>
</evidence>
<reference evidence="10 11" key="1">
    <citation type="submission" date="2015-09" db="EMBL/GenBank/DDBJ databases">
        <authorList>
            <consortium name="Pathogen Informatics"/>
        </authorList>
    </citation>
    <scope>NUCLEOTIDE SEQUENCE [LARGE SCALE GENOMIC DNA]</scope>
    <source>
        <strain evidence="10 11">2789STDY5608849</strain>
    </source>
</reference>
<gene>
    <name evidence="10" type="ORF">ERS852406_00395</name>
</gene>
<dbReference type="SUPFAM" id="SSF57997">
    <property type="entry name" value="Tropomyosin"/>
    <property type="match status" value="1"/>
</dbReference>
<comment type="subcellular location">
    <subcellularLocation>
        <location evidence="1">Cell membrane</location>
        <topology evidence="1">Multi-pass membrane protein</topology>
    </subcellularLocation>
</comment>
<dbReference type="PANTHER" id="PTHR30287:SF1">
    <property type="entry name" value="INNER MEMBRANE PROTEIN"/>
    <property type="match status" value="1"/>
</dbReference>
<dbReference type="EMBL" id="CYYV01000002">
    <property type="protein sequence ID" value="CUN58139.1"/>
    <property type="molecule type" value="Genomic_DNA"/>
</dbReference>
<dbReference type="InterPro" id="IPR003838">
    <property type="entry name" value="ABC3_permease_C"/>
</dbReference>
<feature type="transmembrane region" description="Helical" evidence="8">
    <location>
        <begin position="1346"/>
        <end position="1366"/>
    </location>
</feature>
<feature type="transmembrane region" description="Helical" evidence="8">
    <location>
        <begin position="959"/>
        <end position="979"/>
    </location>
</feature>
<evidence type="ECO:0000256" key="3">
    <source>
        <dbReference type="ARBA" id="ARBA00022692"/>
    </source>
</evidence>
<evidence type="ECO:0000256" key="1">
    <source>
        <dbReference type="ARBA" id="ARBA00004651"/>
    </source>
</evidence>
<feature type="transmembrane region" description="Helical" evidence="8">
    <location>
        <begin position="892"/>
        <end position="913"/>
    </location>
</feature>
<evidence type="ECO:0000256" key="4">
    <source>
        <dbReference type="ARBA" id="ARBA00022989"/>
    </source>
</evidence>
<feature type="transmembrane region" description="Helical" evidence="8">
    <location>
        <begin position="934"/>
        <end position="953"/>
    </location>
</feature>
<dbReference type="Pfam" id="PF02687">
    <property type="entry name" value="FtsX"/>
    <property type="match status" value="2"/>
</dbReference>
<dbReference type="Gene3D" id="1.10.287.1490">
    <property type="match status" value="3"/>
</dbReference>
<keyword evidence="4 8" id="KW-1133">Transmembrane helix</keyword>
<feature type="region of interest" description="Disordered" evidence="7">
    <location>
        <begin position="446"/>
        <end position="469"/>
    </location>
</feature>
<feature type="coiled-coil region" evidence="6">
    <location>
        <begin position="587"/>
        <end position="849"/>
    </location>
</feature>
<dbReference type="PANTHER" id="PTHR30287">
    <property type="entry name" value="MEMBRANE COMPONENT OF PREDICTED ABC SUPERFAMILY METABOLITE UPTAKE TRANSPORTER"/>
    <property type="match status" value="1"/>
</dbReference>
<keyword evidence="5 8" id="KW-0472">Membrane</keyword>
<feature type="domain" description="ABC3 transporter permease C-terminal" evidence="9">
    <location>
        <begin position="892"/>
        <end position="1004"/>
    </location>
</feature>
<keyword evidence="2" id="KW-1003">Cell membrane</keyword>
<evidence type="ECO:0000313" key="11">
    <source>
        <dbReference type="Proteomes" id="UP000095706"/>
    </source>
</evidence>
<protein>
    <submittedName>
        <fullName evidence="10">Uncharacterized conserved protein</fullName>
    </submittedName>
</protein>
<name>A0A173Y2J3_9FIRM</name>
<evidence type="ECO:0000256" key="5">
    <source>
        <dbReference type="ARBA" id="ARBA00023136"/>
    </source>
</evidence>
<feature type="transmembrane region" description="Helical" evidence="8">
    <location>
        <begin position="1059"/>
        <end position="1079"/>
    </location>
</feature>
<dbReference type="GO" id="GO:0005886">
    <property type="term" value="C:plasma membrane"/>
    <property type="evidence" value="ECO:0007669"/>
    <property type="project" value="UniProtKB-SubCell"/>
</dbReference>
<evidence type="ECO:0000259" key="9">
    <source>
        <dbReference type="Pfam" id="PF02687"/>
    </source>
</evidence>
<evidence type="ECO:0000313" key="10">
    <source>
        <dbReference type="EMBL" id="CUN58139.1"/>
    </source>
</evidence>